<gene>
    <name evidence="1" type="ORF">PPERSA_01275</name>
</gene>
<dbReference type="AlphaFoldDB" id="A0A0V0QGT1"/>
<evidence type="ECO:0000313" key="1">
    <source>
        <dbReference type="EMBL" id="KRX01372.1"/>
    </source>
</evidence>
<reference evidence="1 2" key="1">
    <citation type="journal article" date="2015" name="Sci. Rep.">
        <title>Genome of the facultative scuticociliatosis pathogen Pseudocohnilembus persalinus provides insight into its virulence through horizontal gene transfer.</title>
        <authorList>
            <person name="Xiong J."/>
            <person name="Wang G."/>
            <person name="Cheng J."/>
            <person name="Tian M."/>
            <person name="Pan X."/>
            <person name="Warren A."/>
            <person name="Jiang C."/>
            <person name="Yuan D."/>
            <person name="Miao W."/>
        </authorList>
    </citation>
    <scope>NUCLEOTIDE SEQUENCE [LARGE SCALE GENOMIC DNA]</scope>
    <source>
        <strain evidence="1">36N120E</strain>
    </source>
</reference>
<proteinExistence type="predicted"/>
<dbReference type="InParanoid" id="A0A0V0QGT1"/>
<dbReference type="Proteomes" id="UP000054937">
    <property type="component" value="Unassembled WGS sequence"/>
</dbReference>
<name>A0A0V0QGT1_PSEPJ</name>
<evidence type="ECO:0000313" key="2">
    <source>
        <dbReference type="Proteomes" id="UP000054937"/>
    </source>
</evidence>
<dbReference type="OrthoDB" id="313391at2759"/>
<organism evidence="1 2">
    <name type="scientific">Pseudocohnilembus persalinus</name>
    <name type="common">Ciliate</name>
    <dbReference type="NCBI Taxonomy" id="266149"/>
    <lineage>
        <taxon>Eukaryota</taxon>
        <taxon>Sar</taxon>
        <taxon>Alveolata</taxon>
        <taxon>Ciliophora</taxon>
        <taxon>Intramacronucleata</taxon>
        <taxon>Oligohymenophorea</taxon>
        <taxon>Scuticociliatia</taxon>
        <taxon>Philasterida</taxon>
        <taxon>Pseudocohnilembidae</taxon>
        <taxon>Pseudocohnilembus</taxon>
    </lineage>
</organism>
<sequence>MITLDIYQYIRNLSQSSYSSVNRYFEFMQTQTIKSQDAKQKIESLIKDAKQIIGVGNNGSDQIKYQKKESFAGFEPIQDENQNNQENFNQIQVQLDQIYSEIKNVRADIKQSDFHTNQNQNEAYFDKNLSFFENQGVDNLTSNVWPKSRLLFAILSKMSKEGLINQEQKGNLFEKN</sequence>
<comment type="caution">
    <text evidence="1">The sequence shown here is derived from an EMBL/GenBank/DDBJ whole genome shotgun (WGS) entry which is preliminary data.</text>
</comment>
<accession>A0A0V0QGT1</accession>
<dbReference type="EMBL" id="LDAU01000170">
    <property type="protein sequence ID" value="KRX01372.1"/>
    <property type="molecule type" value="Genomic_DNA"/>
</dbReference>
<protein>
    <submittedName>
        <fullName evidence="1">Uncharacterized protein</fullName>
    </submittedName>
</protein>
<keyword evidence="2" id="KW-1185">Reference proteome</keyword>